<name>A0A4R7TIK8_9ACTN</name>
<evidence type="ECO:0000259" key="1">
    <source>
        <dbReference type="PROSITE" id="PS51819"/>
    </source>
</evidence>
<accession>A0A4R7TIK8</accession>
<dbReference type="AlphaFoldDB" id="A0A4R7TIK8"/>
<dbReference type="EMBL" id="SOCE01000001">
    <property type="protein sequence ID" value="TDU91789.1"/>
    <property type="molecule type" value="Genomic_DNA"/>
</dbReference>
<comment type="caution">
    <text evidence="2">The sequence shown here is derived from an EMBL/GenBank/DDBJ whole genome shotgun (WGS) entry which is preliminary data.</text>
</comment>
<dbReference type="InterPro" id="IPR029068">
    <property type="entry name" value="Glyas_Bleomycin-R_OHBP_Dase"/>
</dbReference>
<protein>
    <recommendedName>
        <fullName evidence="1">VOC domain-containing protein</fullName>
    </recommendedName>
</protein>
<sequence>MSDDIRLSGTTVNAPDALALATFYAELTGGEALGSEHWATVSGPNGFIAFQQVDDFCPPVWPGADVPMQMHLDFFVDDLEATGARAVAAGATRLDFQPNSDHCFVYADPAGHPFCLSTWDGPHLNDDPDE</sequence>
<organism evidence="2 3">
    <name type="scientific">Kribbella voronezhensis</name>
    <dbReference type="NCBI Taxonomy" id="2512212"/>
    <lineage>
        <taxon>Bacteria</taxon>
        <taxon>Bacillati</taxon>
        <taxon>Actinomycetota</taxon>
        <taxon>Actinomycetes</taxon>
        <taxon>Propionibacteriales</taxon>
        <taxon>Kribbellaceae</taxon>
        <taxon>Kribbella</taxon>
    </lineage>
</organism>
<dbReference type="Pfam" id="PF18029">
    <property type="entry name" value="Glyoxalase_6"/>
    <property type="match status" value="1"/>
</dbReference>
<evidence type="ECO:0000313" key="2">
    <source>
        <dbReference type="EMBL" id="TDU91789.1"/>
    </source>
</evidence>
<dbReference type="CDD" id="cd06587">
    <property type="entry name" value="VOC"/>
    <property type="match status" value="1"/>
</dbReference>
<reference evidence="2 3" key="1">
    <citation type="submission" date="2019-03" db="EMBL/GenBank/DDBJ databases">
        <title>Genomic Encyclopedia of Type Strains, Phase III (KMG-III): the genomes of soil and plant-associated and newly described type strains.</title>
        <authorList>
            <person name="Whitman W."/>
        </authorList>
    </citation>
    <scope>NUCLEOTIDE SEQUENCE [LARGE SCALE GENOMIC DNA]</scope>
    <source>
        <strain evidence="2 3">VKM Ac-2575</strain>
    </source>
</reference>
<evidence type="ECO:0000313" key="3">
    <source>
        <dbReference type="Proteomes" id="UP000295151"/>
    </source>
</evidence>
<dbReference type="SUPFAM" id="SSF54593">
    <property type="entry name" value="Glyoxalase/Bleomycin resistance protein/Dihydroxybiphenyl dioxygenase"/>
    <property type="match status" value="1"/>
</dbReference>
<dbReference type="InterPro" id="IPR041581">
    <property type="entry name" value="Glyoxalase_6"/>
</dbReference>
<dbReference type="Proteomes" id="UP000295151">
    <property type="component" value="Unassembled WGS sequence"/>
</dbReference>
<dbReference type="Gene3D" id="3.10.180.10">
    <property type="entry name" value="2,3-Dihydroxybiphenyl 1,2-Dioxygenase, domain 1"/>
    <property type="match status" value="1"/>
</dbReference>
<dbReference type="RefSeq" id="WP_133981477.1">
    <property type="nucleotide sequence ID" value="NZ_SOCE01000001.1"/>
</dbReference>
<dbReference type="OrthoDB" id="1645442at2"/>
<dbReference type="PROSITE" id="PS51819">
    <property type="entry name" value="VOC"/>
    <property type="match status" value="1"/>
</dbReference>
<gene>
    <name evidence="2" type="ORF">EV138_5402</name>
</gene>
<feature type="domain" description="VOC" evidence="1">
    <location>
        <begin position="6"/>
        <end position="119"/>
    </location>
</feature>
<dbReference type="PANTHER" id="PTHR35908:SF1">
    <property type="entry name" value="CONSERVED PROTEIN"/>
    <property type="match status" value="1"/>
</dbReference>
<dbReference type="PANTHER" id="PTHR35908">
    <property type="entry name" value="HYPOTHETICAL FUSION PROTEIN"/>
    <property type="match status" value="1"/>
</dbReference>
<proteinExistence type="predicted"/>
<dbReference type="InterPro" id="IPR037523">
    <property type="entry name" value="VOC_core"/>
</dbReference>
<keyword evidence="3" id="KW-1185">Reference proteome</keyword>